<organism evidence="2 4">
    <name type="scientific">Didymodactylos carnosus</name>
    <dbReference type="NCBI Taxonomy" id="1234261"/>
    <lineage>
        <taxon>Eukaryota</taxon>
        <taxon>Metazoa</taxon>
        <taxon>Spiralia</taxon>
        <taxon>Gnathifera</taxon>
        <taxon>Rotifera</taxon>
        <taxon>Eurotatoria</taxon>
        <taxon>Bdelloidea</taxon>
        <taxon>Philodinida</taxon>
        <taxon>Philodinidae</taxon>
        <taxon>Didymodactylos</taxon>
    </lineage>
</organism>
<accession>A0A814W1C7</accession>
<sequence>MGRVGSDPLNFDQSGLGLTEFCNVLSYIWLLLTFSYMMLYRFDRIDNEHPLPHWTEIYVTITITTMLFEDIRRLKDLFIFITIIFISIMAYGVASRSLFMYNNIDFTARGLFGTILYPAYWLIYYVVDEKDVINDIILDNNQTSVLVAQAQATQVLLAFQIDTIGQVQMNTKFLWCYQRYQFIREYYDRPKMAPPPLIIITQIYMVIVNVCEFLLNKLIKPQQKIKLGKKTKVFKIIPKDEDKMNDEWDNFEHYATISYAQTVIEKIKKT</sequence>
<proteinExistence type="predicted"/>
<evidence type="ECO:0000313" key="3">
    <source>
        <dbReference type="EMBL" id="CAF3959892.1"/>
    </source>
</evidence>
<comment type="caution">
    <text evidence="2">The sequence shown here is derived from an EMBL/GenBank/DDBJ whole genome shotgun (WGS) entry which is preliminary data.</text>
</comment>
<reference evidence="2" key="1">
    <citation type="submission" date="2021-02" db="EMBL/GenBank/DDBJ databases">
        <authorList>
            <person name="Nowell W R."/>
        </authorList>
    </citation>
    <scope>NUCLEOTIDE SEQUENCE</scope>
</reference>
<gene>
    <name evidence="2" type="ORF">GPM918_LOCUS23437</name>
    <name evidence="3" type="ORF">SRO942_LOCUS23436</name>
</gene>
<keyword evidence="4" id="KW-1185">Reference proteome</keyword>
<dbReference type="GO" id="GO:0099604">
    <property type="term" value="F:ligand-gated calcium channel activity"/>
    <property type="evidence" value="ECO:0007669"/>
    <property type="project" value="TreeGrafter"/>
</dbReference>
<keyword evidence="1" id="KW-0812">Transmembrane</keyword>
<feature type="transmembrane region" description="Helical" evidence="1">
    <location>
        <begin position="197"/>
        <end position="215"/>
    </location>
</feature>
<dbReference type="InterPro" id="IPR050927">
    <property type="entry name" value="TRPM"/>
</dbReference>
<dbReference type="PANTHER" id="PTHR13800:SF12">
    <property type="entry name" value="TRANSIENT RECEPTOR POTENTIAL CATION CHANNEL SUBFAMILY M MEMBER-LIKE 2"/>
    <property type="match status" value="1"/>
</dbReference>
<dbReference type="GO" id="GO:0005886">
    <property type="term" value="C:plasma membrane"/>
    <property type="evidence" value="ECO:0007669"/>
    <property type="project" value="TreeGrafter"/>
</dbReference>
<dbReference type="AlphaFoldDB" id="A0A814W1C7"/>
<dbReference type="OrthoDB" id="9994106at2759"/>
<evidence type="ECO:0000313" key="4">
    <source>
        <dbReference type="Proteomes" id="UP000663829"/>
    </source>
</evidence>
<name>A0A814W1C7_9BILA</name>
<dbReference type="Proteomes" id="UP000663829">
    <property type="component" value="Unassembled WGS sequence"/>
</dbReference>
<protein>
    <submittedName>
        <fullName evidence="2">Uncharacterized protein</fullName>
    </submittedName>
</protein>
<feature type="transmembrane region" description="Helical" evidence="1">
    <location>
        <begin position="77"/>
        <end position="94"/>
    </location>
</feature>
<feature type="transmembrane region" description="Helical" evidence="1">
    <location>
        <begin position="106"/>
        <end position="127"/>
    </location>
</feature>
<evidence type="ECO:0000313" key="2">
    <source>
        <dbReference type="EMBL" id="CAF1195473.1"/>
    </source>
</evidence>
<dbReference type="Proteomes" id="UP000681722">
    <property type="component" value="Unassembled WGS sequence"/>
</dbReference>
<evidence type="ECO:0000256" key="1">
    <source>
        <dbReference type="SAM" id="Phobius"/>
    </source>
</evidence>
<dbReference type="PANTHER" id="PTHR13800">
    <property type="entry name" value="TRANSIENT RECEPTOR POTENTIAL CATION CHANNEL, SUBFAMILY M, MEMBER 6"/>
    <property type="match status" value="1"/>
</dbReference>
<feature type="transmembrane region" description="Helical" evidence="1">
    <location>
        <begin position="24"/>
        <end position="42"/>
    </location>
</feature>
<keyword evidence="1" id="KW-0472">Membrane</keyword>
<dbReference type="EMBL" id="CAJOBC010008372">
    <property type="protein sequence ID" value="CAF3959892.1"/>
    <property type="molecule type" value="Genomic_DNA"/>
</dbReference>
<keyword evidence="1" id="KW-1133">Transmembrane helix</keyword>
<dbReference type="EMBL" id="CAJNOQ010008371">
    <property type="protein sequence ID" value="CAF1195473.1"/>
    <property type="molecule type" value="Genomic_DNA"/>
</dbReference>